<keyword evidence="2" id="KW-1185">Reference proteome</keyword>
<dbReference type="EMBL" id="KU252585">
    <property type="protein sequence ID" value="ALY07645.1"/>
    <property type="molecule type" value="Genomic_DNA"/>
</dbReference>
<organism evidence="1 2">
    <name type="scientific">Gordonia phage Howe</name>
    <dbReference type="NCBI Taxonomy" id="1777061"/>
    <lineage>
        <taxon>Viruses</taxon>
        <taxon>Duplodnaviria</taxon>
        <taxon>Heunggongvirae</taxon>
        <taxon>Uroviricota</taxon>
        <taxon>Caudoviricetes</taxon>
        <taxon>Howevirus</taxon>
        <taxon>Howevirus howe</taxon>
    </lineage>
</organism>
<sequence>MSVDPADLVSSLAQRLDDAGFGIYRPTGPYPTDFHLPVVTLGKLPQNITSSVAINHYLTDPDVFTVEHNPLHLVQLLFREPGPDPRPVLRSERRAFRLLHTLTPGSWPGGVSPLSVTFSHAAPADPDDDGNWTKAANYHIRLNPGD</sequence>
<reference evidence="1 2" key="1">
    <citation type="submission" date="2015-12" db="EMBL/GenBank/DDBJ databases">
        <authorList>
            <person name="Pope W.H."/>
            <person name="Montgomery M.T."/>
            <person name="Garlena R.A."/>
            <person name="Russell D.A."/>
            <person name="Jacobs-Sera D."/>
            <person name="Hendrix R.W."/>
            <person name="Hatfull G.F."/>
        </authorList>
    </citation>
    <scope>NUCLEOTIDE SEQUENCE [LARGE SCALE GENOMIC DNA]</scope>
</reference>
<dbReference type="KEGG" id="vg:77930726"/>
<name>A0A0U4AZ16_9CAUD</name>
<dbReference type="Proteomes" id="UP000221715">
    <property type="component" value="Genome"/>
</dbReference>
<proteinExistence type="predicted"/>
<gene>
    <name evidence="1" type="primary">11</name>
    <name evidence="1" type="ORF">PBI_HOWE_11</name>
</gene>
<dbReference type="RefSeq" id="YP_010654872.1">
    <property type="nucleotide sequence ID" value="NC_070817.1"/>
</dbReference>
<dbReference type="GeneID" id="77930726"/>
<evidence type="ECO:0000313" key="1">
    <source>
        <dbReference type="EMBL" id="ALY07645.1"/>
    </source>
</evidence>
<protein>
    <submittedName>
        <fullName evidence="1">Tail terminator</fullName>
    </submittedName>
</protein>
<evidence type="ECO:0000313" key="2">
    <source>
        <dbReference type="Proteomes" id="UP000221715"/>
    </source>
</evidence>
<accession>A0A0U4AZ16</accession>